<dbReference type="EC" id="2.6.1.1" evidence="8"/>
<feature type="compositionally biased region" description="Pro residues" evidence="9">
    <location>
        <begin position="626"/>
        <end position="635"/>
    </location>
</feature>
<feature type="compositionally biased region" description="Low complexity" evidence="9">
    <location>
        <begin position="518"/>
        <end position="540"/>
    </location>
</feature>
<evidence type="ECO:0000256" key="7">
    <source>
        <dbReference type="PROSITE-ProRule" id="PRU00103"/>
    </source>
</evidence>
<dbReference type="FunFam" id="3.40.640.10:FF:000064">
    <property type="entry name" value="Aspartate aminotransferase"/>
    <property type="match status" value="1"/>
</dbReference>
<dbReference type="InterPro" id="IPR011989">
    <property type="entry name" value="ARM-like"/>
</dbReference>
<comment type="cofactor">
    <cofactor evidence="1">
        <name>pyridoxal 5'-phosphate</name>
        <dbReference type="ChEBI" id="CHEBI:597326"/>
    </cofactor>
</comment>
<dbReference type="PANTHER" id="PTHR11879:SF55">
    <property type="entry name" value="GLUTAMATE OXALOACETATE TRANSAMINASE 1, ISOFORM B"/>
    <property type="match status" value="1"/>
</dbReference>
<evidence type="ECO:0000256" key="2">
    <source>
        <dbReference type="ARBA" id="ARBA00007441"/>
    </source>
</evidence>
<comment type="miscellaneous">
    <text evidence="8">In eukaryotes there are cytoplasmic, mitochondrial and chloroplastic isozymes.</text>
</comment>
<feature type="compositionally biased region" description="Polar residues" evidence="9">
    <location>
        <begin position="604"/>
        <end position="625"/>
    </location>
</feature>
<feature type="region of interest" description="Disordered" evidence="9">
    <location>
        <begin position="439"/>
        <end position="460"/>
    </location>
</feature>
<dbReference type="PANTHER" id="PTHR11879">
    <property type="entry name" value="ASPARTATE AMINOTRANSFERASE"/>
    <property type="match status" value="1"/>
</dbReference>
<feature type="repeat" description="HEAT" evidence="7">
    <location>
        <begin position="1382"/>
        <end position="1420"/>
    </location>
</feature>
<feature type="region of interest" description="Disordered" evidence="9">
    <location>
        <begin position="1061"/>
        <end position="1105"/>
    </location>
</feature>
<evidence type="ECO:0000256" key="3">
    <source>
        <dbReference type="ARBA" id="ARBA00011738"/>
    </source>
</evidence>
<dbReference type="STRING" id="1077348.A0A2G8RRM3"/>
<dbReference type="InterPro" id="IPR015424">
    <property type="entry name" value="PyrdxlP-dep_Trfase"/>
</dbReference>
<feature type="compositionally biased region" description="Low complexity" evidence="9">
    <location>
        <begin position="1119"/>
        <end position="1157"/>
    </location>
</feature>
<dbReference type="PRINTS" id="PR00799">
    <property type="entry name" value="TRANSAMINASE"/>
</dbReference>
<comment type="catalytic activity">
    <reaction evidence="8">
        <text>L-aspartate + 2-oxoglutarate = oxaloacetate + L-glutamate</text>
        <dbReference type="Rhea" id="RHEA:21824"/>
        <dbReference type="ChEBI" id="CHEBI:16452"/>
        <dbReference type="ChEBI" id="CHEBI:16810"/>
        <dbReference type="ChEBI" id="CHEBI:29985"/>
        <dbReference type="ChEBI" id="CHEBI:29991"/>
        <dbReference type="EC" id="2.6.1.1"/>
    </reaction>
</comment>
<dbReference type="Pfam" id="PF00155">
    <property type="entry name" value="Aminotran_1_2"/>
    <property type="match status" value="1"/>
</dbReference>
<feature type="region of interest" description="Disordered" evidence="9">
    <location>
        <begin position="518"/>
        <end position="571"/>
    </location>
</feature>
<dbReference type="InterPro" id="IPR021133">
    <property type="entry name" value="HEAT_type_2"/>
</dbReference>
<dbReference type="Gene3D" id="1.25.10.10">
    <property type="entry name" value="Leucine-rich Repeat Variant"/>
    <property type="match status" value="1"/>
</dbReference>
<feature type="compositionally biased region" description="Polar residues" evidence="9">
    <location>
        <begin position="1062"/>
        <end position="1073"/>
    </location>
</feature>
<dbReference type="Gene3D" id="3.90.1150.10">
    <property type="entry name" value="Aspartate Aminotransferase, domain 1"/>
    <property type="match status" value="1"/>
</dbReference>
<dbReference type="GO" id="GO:0004069">
    <property type="term" value="F:L-aspartate:2-oxoglutarate aminotransferase activity"/>
    <property type="evidence" value="ECO:0007669"/>
    <property type="project" value="UniProtKB-EC"/>
</dbReference>
<feature type="region of interest" description="Disordered" evidence="9">
    <location>
        <begin position="1268"/>
        <end position="1309"/>
    </location>
</feature>
<evidence type="ECO:0000256" key="5">
    <source>
        <dbReference type="ARBA" id="ARBA00022679"/>
    </source>
</evidence>
<gene>
    <name evidence="11" type="ORF">GSI_13905</name>
</gene>
<keyword evidence="6" id="KW-0663">Pyridoxal phosphate</keyword>
<dbReference type="FunFam" id="3.90.1150.10:FF:000001">
    <property type="entry name" value="Aspartate aminotransferase"/>
    <property type="match status" value="1"/>
</dbReference>
<comment type="caution">
    <text evidence="11">The sequence shown here is derived from an EMBL/GenBank/DDBJ whole genome shotgun (WGS) entry which is preliminary data.</text>
</comment>
<evidence type="ECO:0000256" key="4">
    <source>
        <dbReference type="ARBA" id="ARBA00022576"/>
    </source>
</evidence>
<dbReference type="InterPro" id="IPR015421">
    <property type="entry name" value="PyrdxlP-dep_Trfase_major"/>
</dbReference>
<dbReference type="InterPro" id="IPR015422">
    <property type="entry name" value="PyrdxlP-dep_Trfase_small"/>
</dbReference>
<keyword evidence="5 8" id="KW-0808">Transferase</keyword>
<evidence type="ECO:0000259" key="10">
    <source>
        <dbReference type="Pfam" id="PF00155"/>
    </source>
</evidence>
<dbReference type="NCBIfam" id="NF006719">
    <property type="entry name" value="PRK09257.1"/>
    <property type="match status" value="1"/>
</dbReference>
<evidence type="ECO:0000313" key="11">
    <source>
        <dbReference type="EMBL" id="PIL24152.1"/>
    </source>
</evidence>
<accession>A0A2G8RRM3</accession>
<feature type="compositionally biased region" description="Low complexity" evidence="9">
    <location>
        <begin position="1092"/>
        <end position="1105"/>
    </location>
</feature>
<name>A0A2G8RRM3_9APHY</name>
<evidence type="ECO:0000313" key="12">
    <source>
        <dbReference type="Proteomes" id="UP000230002"/>
    </source>
</evidence>
<dbReference type="Gene3D" id="3.40.640.10">
    <property type="entry name" value="Type I PLP-dependent aspartate aminotransferase-like (Major domain)"/>
    <property type="match status" value="1"/>
</dbReference>
<dbReference type="SUPFAM" id="SSF48371">
    <property type="entry name" value="ARM repeat"/>
    <property type="match status" value="1"/>
</dbReference>
<evidence type="ECO:0000256" key="9">
    <source>
        <dbReference type="SAM" id="MobiDB-lite"/>
    </source>
</evidence>
<evidence type="ECO:0000256" key="6">
    <source>
        <dbReference type="ARBA" id="ARBA00022898"/>
    </source>
</evidence>
<protein>
    <recommendedName>
        <fullName evidence="8">Aspartate aminotransferase</fullName>
        <ecNumber evidence="8">2.6.1.1</ecNumber>
    </recommendedName>
</protein>
<dbReference type="CDD" id="cd00609">
    <property type="entry name" value="AAT_like"/>
    <property type="match status" value="1"/>
</dbReference>
<feature type="region of interest" description="Disordered" evidence="9">
    <location>
        <begin position="1119"/>
        <end position="1166"/>
    </location>
</feature>
<dbReference type="GO" id="GO:0030170">
    <property type="term" value="F:pyridoxal phosphate binding"/>
    <property type="evidence" value="ECO:0007669"/>
    <property type="project" value="InterPro"/>
</dbReference>
<dbReference type="Proteomes" id="UP000230002">
    <property type="component" value="Unassembled WGS sequence"/>
</dbReference>
<comment type="similarity">
    <text evidence="2">Belongs to the class-I pyridoxal-phosphate-dependent aminotransferase family.</text>
</comment>
<sequence>MSESVAAERWSEVPLAPPDAIFKLTASYKADTYPSKVNLGVGAYRDDNNKPWVLPVVKKATEILVNDPAVDHEYLPITGLPEFTSAAARLIFGSDSHVITEERVTSVQTISGTGANHLGALFLSRFYGWNEKRVYLSDPTWVNHHQIFPLVGVPVSTYPYYDPQTIGLAFNPFIETLKNAAPRSVFLIHACAHNPTGVDPTREQWGQIADVMLEKGHFAFFDCAYQGFASGDLDNDAWAVREFVRRNVPLLVCQSFAKNAGLYGERVGALHVVSPSKEGAARIKSQLSVLARSEISNPPAHGARLVSLILNNAELFEEWKRDIKTMAGRIIDMRKELHRLLTEELKTPGNWDHIVNQIGMFSFTGIKSSESQALVEKAHIYLTGNGRISMAGLNSHNIRYFAESLDKVVRGTLGHHQSAASLTSAPLFSLSCHTPPSSLPASSSPPIPGRPRPCLATTQPVPGNPVSLPVAASRPTPSIPLPGIRLLFFSPFPDLCPSDFMGILLSILFPPLFMSSQFDPSSSSTDDSRSSSPAPDISPSIPLVTHEEDIADPSPPTSPKSSLIASPPLDTRPYSPHGVGIGILSPQPVLGPFAPISRASLSPLQVRSSPAEQRSNPLESIQTRQPPGPFEPPCPSRASGSRSPEFSQPSPPLPHSLRYVEDASKRDGYVGEHSQLAGLSSAGTSSQGGLRISIPPPPPNLTASTSTPSPPLLLQPAQDPVAATLASTFDPGCSGVVHEALAPPSAIDLLGASPELSLDFTEFDAEGYSALEKIYLFSRSRASFHRVFIAHALPQYLQGAETSTSELPSREIIEQITPAEAVEYVFPLLNSLAMDEDEAVKEALAAELVPIIWWFITHCRLVDDDSQIPPSSPAPPAVSLPVSGLEKNELCLQCPASTQPGEASSDHDCAAISNDTSVPIYLDHEDSGVTAVSVQAFTPILGTLLLSPNGLVGGSARYAVVELLRRLRRADDREAKADDAISDNAEENQLQAPSDPAGLATAESSYPETEGPLEVGMFQWNERRLFERELVYQVVIGMGRLDLDDNRGELQADDLMEVASVSEASTAVPTPQAVQHVPEPDSYFPPADPGNTSAAPPTVSAASPPVPTAEVAAIGISTISPAASPSPPVSSTSPVEGSPDHSSASTPSLTSSTSSSSGEYSDNVELNGSDRFSLGLTGALPAAEDSQVPMLVDELSASPSELKPLLPTLPMTQNSGWALPDPSSLSRSSALPTTPPFEVLPPPVAAPVPVAAEATLPISSLPLQFARSSGAGESFPRPQASAGPGWISPKSPAKELAADEQQEQMDDSADLSEEASVGRLSSMSLMAAVTASGSIGDETKRAFVAEVERVGRDPVYWVRREASFAVGALAKVVPVEVVTSSLLPLFESLCQDATWHVRHSVLFALPAILSRLSPEHRRKLALDVIVPLSQDEESTVRSAVLEALGEVMHTFADDKGGPPEPLLKLFLGVRETQDPGGREPLADPERVHVIQGIQSLPPRSATSVSATSSAWSDYGTDGGGGPDIYEDPQRPLICAFNYPAVTLTLGRQRWPELRDLYLSLAQEPMFKIRRTLAASLGEIAKIVGEEHAAADLMTVFWSSLHAQEGEVRTKAIEALQTFARAVPLHDRAAVANGLVEAFSSGKLSSWRERESAVKAIAGLVELEGVSNDVLHGMLVKALEDPVAAVREAAIFVLPAFLKTWKDCPTLLEALAADIGAFAGSASFRRRTTYVMCIQEMLASDHGHLVIGKESFWDTLPGLVRDPIVDVRIRVARLLGSVYDKFGHTDTNVAVRTLALAQELAGDGSHEVQAFAVAVLAGASMPGFEPSRLSVAALSPVIGKSATTFSRPPPIPS</sequence>
<feature type="domain" description="Aminotransferase class I/classII large" evidence="10">
    <location>
        <begin position="35"/>
        <end position="405"/>
    </location>
</feature>
<keyword evidence="12" id="KW-1185">Reference proteome</keyword>
<reference evidence="11 12" key="1">
    <citation type="journal article" date="2015" name="Sci. Rep.">
        <title>Chromosome-level genome map provides insights into diverse defense mechanisms in the medicinal fungus Ganoderma sinense.</title>
        <authorList>
            <person name="Zhu Y."/>
            <person name="Xu J."/>
            <person name="Sun C."/>
            <person name="Zhou S."/>
            <person name="Xu H."/>
            <person name="Nelson D.R."/>
            <person name="Qian J."/>
            <person name="Song J."/>
            <person name="Luo H."/>
            <person name="Xiang L."/>
            <person name="Li Y."/>
            <person name="Xu Z."/>
            <person name="Ji A."/>
            <person name="Wang L."/>
            <person name="Lu S."/>
            <person name="Hayward A."/>
            <person name="Sun W."/>
            <person name="Li X."/>
            <person name="Schwartz D.C."/>
            <person name="Wang Y."/>
            <person name="Chen S."/>
        </authorList>
    </citation>
    <scope>NUCLEOTIDE SEQUENCE [LARGE SCALE GENOMIC DNA]</scope>
    <source>
        <strain evidence="11 12">ZZ0214-1</strain>
    </source>
</reference>
<evidence type="ECO:0000256" key="1">
    <source>
        <dbReference type="ARBA" id="ARBA00001933"/>
    </source>
</evidence>
<dbReference type="GO" id="GO:0005829">
    <property type="term" value="C:cytosol"/>
    <property type="evidence" value="ECO:0007669"/>
    <property type="project" value="TreeGrafter"/>
</dbReference>
<feature type="repeat" description="HEAT" evidence="7">
    <location>
        <begin position="1421"/>
        <end position="1455"/>
    </location>
</feature>
<evidence type="ECO:0000256" key="8">
    <source>
        <dbReference type="RuleBase" id="RU000480"/>
    </source>
</evidence>
<feature type="region of interest" description="Disordered" evidence="9">
    <location>
        <begin position="679"/>
        <end position="715"/>
    </location>
</feature>
<feature type="region of interest" description="Disordered" evidence="9">
    <location>
        <begin position="972"/>
        <end position="1010"/>
    </location>
</feature>
<dbReference type="InterPro" id="IPR000796">
    <property type="entry name" value="Asp_trans"/>
</dbReference>
<dbReference type="PROSITE" id="PS00105">
    <property type="entry name" value="AA_TRANSFER_CLASS_1"/>
    <property type="match status" value="1"/>
</dbReference>
<dbReference type="InterPro" id="IPR004838">
    <property type="entry name" value="NHTrfase_class1_PyrdxlP-BS"/>
</dbReference>
<dbReference type="GO" id="GO:0006532">
    <property type="term" value="P:aspartate biosynthetic process"/>
    <property type="evidence" value="ECO:0007669"/>
    <property type="project" value="TreeGrafter"/>
</dbReference>
<feature type="compositionally biased region" description="Polar residues" evidence="9">
    <location>
        <begin position="638"/>
        <end position="648"/>
    </location>
</feature>
<dbReference type="InterPro" id="IPR004839">
    <property type="entry name" value="Aminotransferase_I/II_large"/>
</dbReference>
<proteinExistence type="inferred from homology"/>
<dbReference type="EMBL" id="AYKW01000067">
    <property type="protein sequence ID" value="PIL24152.1"/>
    <property type="molecule type" value="Genomic_DNA"/>
</dbReference>
<feature type="region of interest" description="Disordered" evidence="9">
    <location>
        <begin position="604"/>
        <end position="657"/>
    </location>
</feature>
<keyword evidence="4 8" id="KW-0032">Aminotransferase</keyword>
<dbReference type="SUPFAM" id="SSF53383">
    <property type="entry name" value="PLP-dependent transferases"/>
    <property type="match status" value="1"/>
</dbReference>
<organism evidence="11 12">
    <name type="scientific">Ganoderma sinense ZZ0214-1</name>
    <dbReference type="NCBI Taxonomy" id="1077348"/>
    <lineage>
        <taxon>Eukaryota</taxon>
        <taxon>Fungi</taxon>
        <taxon>Dikarya</taxon>
        <taxon>Basidiomycota</taxon>
        <taxon>Agaricomycotina</taxon>
        <taxon>Agaricomycetes</taxon>
        <taxon>Polyporales</taxon>
        <taxon>Polyporaceae</taxon>
        <taxon>Ganoderma</taxon>
    </lineage>
</organism>
<dbReference type="InterPro" id="IPR016024">
    <property type="entry name" value="ARM-type_fold"/>
</dbReference>
<comment type="subunit">
    <text evidence="3 8">Homodimer.</text>
</comment>
<feature type="compositionally biased region" description="Polar residues" evidence="9">
    <location>
        <begin position="679"/>
        <end position="688"/>
    </location>
</feature>
<dbReference type="OrthoDB" id="340346at2759"/>
<feature type="region of interest" description="Disordered" evidence="9">
    <location>
        <begin position="1213"/>
        <end position="1233"/>
    </location>
</feature>
<dbReference type="PROSITE" id="PS50077">
    <property type="entry name" value="HEAT_REPEAT"/>
    <property type="match status" value="3"/>
</dbReference>
<feature type="compositionally biased region" description="Acidic residues" evidence="9">
    <location>
        <begin position="1298"/>
        <end position="1309"/>
    </location>
</feature>
<feature type="repeat" description="HEAT" evidence="7">
    <location>
        <begin position="1553"/>
        <end position="1591"/>
    </location>
</feature>